<dbReference type="Gene3D" id="3.50.50.60">
    <property type="entry name" value="FAD/NAD(P)-binding domain"/>
    <property type="match status" value="1"/>
</dbReference>
<comment type="caution">
    <text evidence="10">The sequence shown here is derived from an EMBL/GenBank/DDBJ whole genome shotgun (WGS) entry which is preliminary data.</text>
</comment>
<dbReference type="InterPro" id="IPR000172">
    <property type="entry name" value="GMC_OxRdtase_N"/>
</dbReference>
<organism evidence="10 11">
    <name type="scientific">Moniliophthora roreri</name>
    <name type="common">Frosty pod rot fungus</name>
    <name type="synonym">Monilia roreri</name>
    <dbReference type="NCBI Taxonomy" id="221103"/>
    <lineage>
        <taxon>Eukaryota</taxon>
        <taxon>Fungi</taxon>
        <taxon>Dikarya</taxon>
        <taxon>Basidiomycota</taxon>
        <taxon>Agaricomycotina</taxon>
        <taxon>Agaricomycetes</taxon>
        <taxon>Agaricomycetidae</taxon>
        <taxon>Agaricales</taxon>
        <taxon>Marasmiineae</taxon>
        <taxon>Marasmiaceae</taxon>
        <taxon>Moniliophthora</taxon>
    </lineage>
</organism>
<keyword evidence="6" id="KW-0560">Oxidoreductase</keyword>
<proteinExistence type="inferred from homology"/>
<dbReference type="Proteomes" id="UP000054988">
    <property type="component" value="Unassembled WGS sequence"/>
</dbReference>
<evidence type="ECO:0000256" key="5">
    <source>
        <dbReference type="ARBA" id="ARBA00022827"/>
    </source>
</evidence>
<dbReference type="Gene3D" id="3.30.560.10">
    <property type="entry name" value="Glucose Oxidase, domain 3"/>
    <property type="match status" value="1"/>
</dbReference>
<evidence type="ECO:0000256" key="4">
    <source>
        <dbReference type="ARBA" id="ARBA00022729"/>
    </source>
</evidence>
<dbReference type="PIRSF" id="PIRSF000137">
    <property type="entry name" value="Alcohol_oxidase"/>
    <property type="match status" value="1"/>
</dbReference>
<keyword evidence="5 8" id="KW-0274">FAD</keyword>
<evidence type="ECO:0000256" key="6">
    <source>
        <dbReference type="ARBA" id="ARBA00023002"/>
    </source>
</evidence>
<evidence type="ECO:0000313" key="10">
    <source>
        <dbReference type="EMBL" id="KTB47004.1"/>
    </source>
</evidence>
<dbReference type="InterPro" id="IPR036188">
    <property type="entry name" value="FAD/NAD-bd_sf"/>
</dbReference>
<evidence type="ECO:0000256" key="8">
    <source>
        <dbReference type="PIRSR" id="PIRSR000137-2"/>
    </source>
</evidence>
<accession>A0A0W0GEL0</accession>
<keyword evidence="7" id="KW-0325">Glycoprotein</keyword>
<dbReference type="Pfam" id="PF05199">
    <property type="entry name" value="GMC_oxred_C"/>
    <property type="match status" value="1"/>
</dbReference>
<evidence type="ECO:0000256" key="7">
    <source>
        <dbReference type="ARBA" id="ARBA00023180"/>
    </source>
</evidence>
<dbReference type="PANTHER" id="PTHR11552">
    <property type="entry name" value="GLUCOSE-METHANOL-CHOLINE GMC OXIDOREDUCTASE"/>
    <property type="match status" value="1"/>
</dbReference>
<dbReference type="eggNOG" id="KOG1238">
    <property type="taxonomic scope" value="Eukaryota"/>
</dbReference>
<dbReference type="PANTHER" id="PTHR11552:SF201">
    <property type="entry name" value="GLUCOSE-METHANOL-CHOLINE OXIDOREDUCTASE N-TERMINAL DOMAIN-CONTAINING PROTEIN"/>
    <property type="match status" value="1"/>
</dbReference>
<dbReference type="EMBL" id="LATX01000179">
    <property type="protein sequence ID" value="KTB47004.1"/>
    <property type="molecule type" value="Genomic_DNA"/>
</dbReference>
<dbReference type="GO" id="GO:0050660">
    <property type="term" value="F:flavin adenine dinucleotide binding"/>
    <property type="evidence" value="ECO:0007669"/>
    <property type="project" value="InterPro"/>
</dbReference>
<comment type="cofactor">
    <cofactor evidence="1 8">
        <name>FAD</name>
        <dbReference type="ChEBI" id="CHEBI:57692"/>
    </cofactor>
</comment>
<dbReference type="Pfam" id="PF00732">
    <property type="entry name" value="GMC_oxred_N"/>
    <property type="match status" value="1"/>
</dbReference>
<keyword evidence="3" id="KW-0285">Flavoprotein</keyword>
<name>A0A0W0GEL0_MONRR</name>
<feature type="binding site" evidence="8">
    <location>
        <begin position="102"/>
        <end position="105"/>
    </location>
    <ligand>
        <name>FAD</name>
        <dbReference type="ChEBI" id="CHEBI:57692"/>
    </ligand>
</feature>
<dbReference type="GO" id="GO:0016614">
    <property type="term" value="F:oxidoreductase activity, acting on CH-OH group of donors"/>
    <property type="evidence" value="ECO:0007669"/>
    <property type="project" value="InterPro"/>
</dbReference>
<gene>
    <name evidence="10" type="ORF">WG66_417</name>
</gene>
<keyword evidence="4" id="KW-0732">Signal</keyword>
<evidence type="ECO:0000256" key="3">
    <source>
        <dbReference type="ARBA" id="ARBA00022630"/>
    </source>
</evidence>
<evidence type="ECO:0000313" key="11">
    <source>
        <dbReference type="Proteomes" id="UP000054988"/>
    </source>
</evidence>
<feature type="non-terminal residue" evidence="10">
    <location>
        <position position="1"/>
    </location>
</feature>
<evidence type="ECO:0000259" key="9">
    <source>
        <dbReference type="PROSITE" id="PS00624"/>
    </source>
</evidence>
<reference evidence="10 11" key="1">
    <citation type="submission" date="2015-12" db="EMBL/GenBank/DDBJ databases">
        <title>Draft genome sequence of Moniliophthora roreri, the causal agent of frosty pod rot of cacao.</title>
        <authorList>
            <person name="Aime M.C."/>
            <person name="Diaz-Valderrama J.R."/>
            <person name="Kijpornyongpan T."/>
            <person name="Phillips-Mora W."/>
        </authorList>
    </citation>
    <scope>NUCLEOTIDE SEQUENCE [LARGE SCALE GENOMIC DNA]</scope>
    <source>
        <strain evidence="10 11">MCA 2952</strain>
    </source>
</reference>
<protein>
    <recommendedName>
        <fullName evidence="9">Glucose-methanol-choline oxidoreductase N-terminal domain-containing protein</fullName>
    </recommendedName>
</protein>
<dbReference type="InterPro" id="IPR012132">
    <property type="entry name" value="GMC_OxRdtase"/>
</dbReference>
<sequence>RTVEFSPLAFTQKTFDYVVVGGGTAGLIVATRLAEDPNVRVGLIEAGQDHVSDARIAVPQGQGYLSNPDYDWMMSTIPQPGAANRSIFISRGKMLGGSSGSNAMVWQRGHAEDYNAFSSIYGNEDDWSFDGLLPYFKKSENWTEPGTLWYPGQEVTQSFTDAHGHDGPIQLSYPNWASDVDVPMVEAVQSLGLPLNFNPDDGDSTGFPLLARNVDPLKGIRSYTGPQYFSPHSQDPNLVFLTGAQATKINFGNSTDGSIVASGVDFSFSGMNYTVNATREVILAAGAVKTPQLLELSGVGDAQLLTSLGITPVVDLPQIGENLQDHPLVITEFKLRNGTVTLDELRNNVTYANEALAQYEESHTGPYTFTPLIYGVIPLRSITNDSYMESYIAKIDTVLASDNLTPLQKAQYGFYRNITVEGKAGTVGFTVVPSGNYAKPAEPGASYVSVVPIAMHPFSRGSVHIASTDPLAAPVIDMGFLSNELDKDVLVEGLKFTRTWATTAPFSDFVEAPSAPGPEATTDADFATYLENMVTVHNHASGTTAMASRELGGVVDSRLKVYGLSNVRVVDAGVLPMLVSAAINPTVIAVAEKAADIIKADWPNAQNQKREARIEPPSLGVYGLPFMKREAKIPHPTDGVYGLPFKKREGTKVFGAYGLPLEKREAKIPHPTDGVYGLPFKKREGAKVFGAYGAW</sequence>
<feature type="domain" description="Glucose-methanol-choline oxidoreductase N-terminal" evidence="9">
    <location>
        <begin position="286"/>
        <end position="300"/>
    </location>
</feature>
<dbReference type="AlphaFoldDB" id="A0A0W0GEL0"/>
<evidence type="ECO:0000256" key="1">
    <source>
        <dbReference type="ARBA" id="ARBA00001974"/>
    </source>
</evidence>
<dbReference type="SUPFAM" id="SSF54373">
    <property type="entry name" value="FAD-linked reductases, C-terminal domain"/>
    <property type="match status" value="1"/>
</dbReference>
<dbReference type="PROSITE" id="PS00624">
    <property type="entry name" value="GMC_OXRED_2"/>
    <property type="match status" value="1"/>
</dbReference>
<comment type="similarity">
    <text evidence="2">Belongs to the GMC oxidoreductase family.</text>
</comment>
<dbReference type="InterPro" id="IPR007867">
    <property type="entry name" value="GMC_OxRtase_C"/>
</dbReference>
<evidence type="ECO:0000256" key="2">
    <source>
        <dbReference type="ARBA" id="ARBA00010790"/>
    </source>
</evidence>
<dbReference type="SUPFAM" id="SSF51905">
    <property type="entry name" value="FAD/NAD(P)-binding domain"/>
    <property type="match status" value="1"/>
</dbReference>